<protein>
    <submittedName>
        <fullName evidence="2">Alpha-amylase</fullName>
    </submittedName>
</protein>
<dbReference type="EMBL" id="JAEQMG010000068">
    <property type="protein sequence ID" value="MBK6088574.1"/>
    <property type="molecule type" value="Genomic_DNA"/>
</dbReference>
<dbReference type="SMART" id="SM00642">
    <property type="entry name" value="Aamy"/>
    <property type="match status" value="1"/>
</dbReference>
<name>A0A934U301_9FIRM</name>
<keyword evidence="3" id="KW-1185">Reference proteome</keyword>
<dbReference type="InterPro" id="IPR013780">
    <property type="entry name" value="Glyco_hydro_b"/>
</dbReference>
<dbReference type="PANTHER" id="PTHR47786">
    <property type="entry name" value="ALPHA-1,4-GLUCAN:MALTOSE-1-PHOSPHATE MALTOSYLTRANSFERASE"/>
    <property type="match status" value="1"/>
</dbReference>
<dbReference type="Pfam" id="PF18612">
    <property type="entry name" value="Bac_A_amyl_C"/>
    <property type="match status" value="1"/>
</dbReference>
<dbReference type="Proteomes" id="UP000633365">
    <property type="component" value="Unassembled WGS sequence"/>
</dbReference>
<dbReference type="InterPro" id="IPR006047">
    <property type="entry name" value="GH13_cat_dom"/>
</dbReference>
<comment type="caution">
    <text evidence="2">The sequence shown here is derived from an EMBL/GenBank/DDBJ whole genome shotgun (WGS) entry which is preliminary data.</text>
</comment>
<organism evidence="2 3">
    <name type="scientific">Ruminococcus difficilis</name>
    <dbReference type="NCBI Taxonomy" id="2763069"/>
    <lineage>
        <taxon>Bacteria</taxon>
        <taxon>Bacillati</taxon>
        <taxon>Bacillota</taxon>
        <taxon>Clostridia</taxon>
        <taxon>Eubacteriales</taxon>
        <taxon>Oscillospiraceae</taxon>
        <taxon>Ruminococcus</taxon>
    </lineage>
</organism>
<evidence type="ECO:0000313" key="2">
    <source>
        <dbReference type="EMBL" id="MBK6088574.1"/>
    </source>
</evidence>
<sequence>MAVSTQKTLRNQVMYQVFVRNFSDEGTFAAVQSRLDEIKALGTDIIWFMPIHPIGRQARKGTLGSPYAISDYREVNPEFGSMSDFKSLVGAIHGKGMKCIIDVVYNHTSPDSVLSQKHPEWFYHRPDGSFGNRVGDWTDIIDLDYSNRELWDYQIETLKFWAGIVDGFRCDVAPLIPLEFWLKAREEVETVREGCIWLSESVEPGFITYMRGRGMTALSDSEIFQAFDMAYDYDVYGAMKAYLDGSGSLEAYADALNRQEYTFPDNYVKLRFLENHDQPRARFLIPDENRLRAWTAFLFFQKGMTLIYNGQEKAVAHAPSLFDRDTVRWNAAESIDLTRYIARLSDIKRDPVFADCSYTVTAPSEDTLVALREHDGRKMLGVFPLRGEGGLVRVEFEDGVYENLISGEAVEVFRGMLSSNGLPVILRNF</sequence>
<gene>
    <name evidence="2" type="ORF">JKK62_07900</name>
</gene>
<proteinExistence type="predicted"/>
<dbReference type="CDD" id="cd11313">
    <property type="entry name" value="AmyAc_arch_bac_AmyA"/>
    <property type="match status" value="1"/>
</dbReference>
<dbReference type="Gene3D" id="3.20.20.80">
    <property type="entry name" value="Glycosidases"/>
    <property type="match status" value="1"/>
</dbReference>
<dbReference type="SUPFAM" id="SSF51445">
    <property type="entry name" value="(Trans)glycosidases"/>
    <property type="match status" value="1"/>
</dbReference>
<dbReference type="InterPro" id="IPR041331">
    <property type="entry name" value="Bac_A_amyl_C"/>
</dbReference>
<dbReference type="GO" id="GO:0005975">
    <property type="term" value="P:carbohydrate metabolic process"/>
    <property type="evidence" value="ECO:0007669"/>
    <property type="project" value="InterPro"/>
</dbReference>
<dbReference type="InterPro" id="IPR017853">
    <property type="entry name" value="GH"/>
</dbReference>
<reference evidence="2" key="1">
    <citation type="submission" date="2021-01" db="EMBL/GenBank/DDBJ databases">
        <title>Genome public.</title>
        <authorList>
            <person name="Liu C."/>
            <person name="Sun Q."/>
        </authorList>
    </citation>
    <scope>NUCLEOTIDE SEQUENCE</scope>
    <source>
        <strain evidence="2">M6</strain>
    </source>
</reference>
<accession>A0A934U301</accession>
<dbReference type="PANTHER" id="PTHR47786:SF2">
    <property type="entry name" value="GLYCOSYL HYDROLASE FAMILY 13 CATALYTIC DOMAIN-CONTAINING PROTEIN"/>
    <property type="match status" value="1"/>
</dbReference>
<dbReference type="Pfam" id="PF00128">
    <property type="entry name" value="Alpha-amylase"/>
    <property type="match status" value="2"/>
</dbReference>
<dbReference type="RefSeq" id="WP_201427467.1">
    <property type="nucleotide sequence ID" value="NZ_JAEQMG010000068.1"/>
</dbReference>
<dbReference type="AlphaFoldDB" id="A0A934U301"/>
<evidence type="ECO:0000259" key="1">
    <source>
        <dbReference type="SMART" id="SM00642"/>
    </source>
</evidence>
<feature type="domain" description="Glycosyl hydrolase family 13 catalytic" evidence="1">
    <location>
        <begin position="16"/>
        <end position="348"/>
    </location>
</feature>
<dbReference type="Gene3D" id="2.60.40.1180">
    <property type="entry name" value="Golgi alpha-mannosidase II"/>
    <property type="match status" value="1"/>
</dbReference>
<evidence type="ECO:0000313" key="3">
    <source>
        <dbReference type="Proteomes" id="UP000633365"/>
    </source>
</evidence>